<dbReference type="InterPro" id="IPR001667">
    <property type="entry name" value="DDH_dom"/>
</dbReference>
<keyword evidence="4" id="KW-0378">Hydrolase</keyword>
<feature type="domain" description="DHHA1" evidence="7">
    <location>
        <begin position="338"/>
        <end position="431"/>
    </location>
</feature>
<dbReference type="AlphaFoldDB" id="A0A9D2H236"/>
<organism evidence="9 10">
    <name type="scientific">Candidatus Gallimonas gallistercoris</name>
    <dbReference type="NCBI Taxonomy" id="2838602"/>
    <lineage>
        <taxon>Bacteria</taxon>
        <taxon>Bacillati</taxon>
        <taxon>Bacillota</taxon>
        <taxon>Clostridia</taxon>
        <taxon>Candidatus Gallimonas</taxon>
    </lineage>
</organism>
<evidence type="ECO:0000259" key="8">
    <source>
        <dbReference type="Pfam" id="PF17768"/>
    </source>
</evidence>
<dbReference type="GO" id="GO:0006310">
    <property type="term" value="P:DNA recombination"/>
    <property type="evidence" value="ECO:0007669"/>
    <property type="project" value="InterPro"/>
</dbReference>
<dbReference type="EMBL" id="DXAJ01000033">
    <property type="protein sequence ID" value="HJA02125.1"/>
    <property type="molecule type" value="Genomic_DNA"/>
</dbReference>
<reference evidence="9" key="1">
    <citation type="journal article" date="2021" name="PeerJ">
        <title>Extensive microbial diversity within the chicken gut microbiome revealed by metagenomics and culture.</title>
        <authorList>
            <person name="Gilroy R."/>
            <person name="Ravi A."/>
            <person name="Getino M."/>
            <person name="Pursley I."/>
            <person name="Horton D.L."/>
            <person name="Alikhan N.F."/>
            <person name="Baker D."/>
            <person name="Gharbi K."/>
            <person name="Hall N."/>
            <person name="Watson M."/>
            <person name="Adriaenssens E.M."/>
            <person name="Foster-Nyarko E."/>
            <person name="Jarju S."/>
            <person name="Secka A."/>
            <person name="Antonio M."/>
            <person name="Oren A."/>
            <person name="Chaudhuri R.R."/>
            <person name="La Ragione R."/>
            <person name="Hildebrand F."/>
            <person name="Pallen M.J."/>
        </authorList>
    </citation>
    <scope>NUCLEOTIDE SEQUENCE</scope>
    <source>
        <strain evidence="9">CHK156-179</strain>
    </source>
</reference>
<keyword evidence="3" id="KW-0540">Nuclease</keyword>
<evidence type="ECO:0000256" key="2">
    <source>
        <dbReference type="ARBA" id="ARBA00019841"/>
    </source>
</evidence>
<dbReference type="InterPro" id="IPR051673">
    <property type="entry name" value="SSDNA_exonuclease_RecJ"/>
</dbReference>
<dbReference type="InterPro" id="IPR041122">
    <property type="entry name" value="RecJ_OB"/>
</dbReference>
<dbReference type="Pfam" id="PF02272">
    <property type="entry name" value="DHHA1"/>
    <property type="match status" value="1"/>
</dbReference>
<dbReference type="InterPro" id="IPR038763">
    <property type="entry name" value="DHH_sf"/>
</dbReference>
<dbReference type="Proteomes" id="UP000824221">
    <property type="component" value="Unassembled WGS sequence"/>
</dbReference>
<evidence type="ECO:0000256" key="4">
    <source>
        <dbReference type="ARBA" id="ARBA00022801"/>
    </source>
</evidence>
<dbReference type="InterPro" id="IPR004610">
    <property type="entry name" value="RecJ"/>
</dbReference>
<comment type="similarity">
    <text evidence="1">Belongs to the RecJ family.</text>
</comment>
<dbReference type="PANTHER" id="PTHR30255">
    <property type="entry name" value="SINGLE-STRANDED-DNA-SPECIFIC EXONUCLEASE RECJ"/>
    <property type="match status" value="1"/>
</dbReference>
<evidence type="ECO:0000256" key="1">
    <source>
        <dbReference type="ARBA" id="ARBA00005915"/>
    </source>
</evidence>
<sequence>MKRIVREFTFSPDEKRRVGELARAVGVTETTAGILFARGMDSEEKMRRFLSPGKQNFLSPFLMKGMKEAALLLERAKREEWRVAVFGDYDADGIGAVSILSRALKEYGIEPYLYVPERAEGYGLTTHAIDRIFDEFLPDLIVTVDCGISNAAEVEYIKEQGCYVIVTDHHELPEELPDCICINPKFKDDYPYDNLCGAGVAYKFSRALIGEKADELLDFCALSTVADSVPLLGENRDIVAAGLELIKSRPRPAFSALLNKAQEVTAQTLAFTLAPRVNAAGRMGDANAALRLFTSEDEEETRVLAELLNNYNSERQRLCDELYERARAQIAAEGAYQSVVMAEGEDWHPGLIGIVAARIVEEFSRPALLFVRRGDMLRGSARSIEAVNIFEALRSCSDEIEEFGGHAQAAGVNVRADRFEALKSDLDSYIKTHYTREDFIPSLVVSGEIEGEFPKQLAYEIESLEPFGVGNRRPLFVCRAGRSQAAPVKPASPHISVAGEPLELMYFWGEKDLAVLRSDIPKSLVFECNVSKFRGKEYVKGFVRAVIYDGAKGEDVPAEGFYQGLLALKEGAKRSMERMGEEELNAHIAKERKNCAYGLAAVAYDRRTLARFPALKGLPAEVFRLSSGNAANVVLLSPAPDCDLSAYREVVFLESPAVVAQPTGRAKLLANADLCGWERLASLPHTRADMAEVFSALRAAEGTLRGMDAAEAGRSCACLGFGAERFLFAFAVFEELGLIELKEGRVRIIRGQKTQLEKSKIYTAVSRLAEE</sequence>
<dbReference type="Pfam" id="PF17768">
    <property type="entry name" value="RecJ_OB"/>
    <property type="match status" value="1"/>
</dbReference>
<dbReference type="Gene3D" id="3.10.310.30">
    <property type="match status" value="1"/>
</dbReference>
<reference evidence="9" key="2">
    <citation type="submission" date="2021-04" db="EMBL/GenBank/DDBJ databases">
        <authorList>
            <person name="Gilroy R."/>
        </authorList>
    </citation>
    <scope>NUCLEOTIDE SEQUENCE</scope>
    <source>
        <strain evidence="9">CHK156-179</strain>
    </source>
</reference>
<evidence type="ECO:0000313" key="10">
    <source>
        <dbReference type="Proteomes" id="UP000824221"/>
    </source>
</evidence>
<evidence type="ECO:0000256" key="5">
    <source>
        <dbReference type="ARBA" id="ARBA00022839"/>
    </source>
</evidence>
<accession>A0A9D2H236</accession>
<dbReference type="GO" id="GO:0006281">
    <property type="term" value="P:DNA repair"/>
    <property type="evidence" value="ECO:0007669"/>
    <property type="project" value="InterPro"/>
</dbReference>
<dbReference type="Pfam" id="PF01368">
    <property type="entry name" value="DHH"/>
    <property type="match status" value="1"/>
</dbReference>
<evidence type="ECO:0000259" key="6">
    <source>
        <dbReference type="Pfam" id="PF01368"/>
    </source>
</evidence>
<evidence type="ECO:0000259" key="7">
    <source>
        <dbReference type="Pfam" id="PF02272"/>
    </source>
</evidence>
<name>A0A9D2H236_9FIRM</name>
<comment type="caution">
    <text evidence="9">The sequence shown here is derived from an EMBL/GenBank/DDBJ whole genome shotgun (WGS) entry which is preliminary data.</text>
</comment>
<evidence type="ECO:0000256" key="3">
    <source>
        <dbReference type="ARBA" id="ARBA00022722"/>
    </source>
</evidence>
<gene>
    <name evidence="9" type="primary">recJ</name>
    <name evidence="9" type="ORF">H9797_01940</name>
</gene>
<dbReference type="SUPFAM" id="SSF64182">
    <property type="entry name" value="DHH phosphoesterases"/>
    <property type="match status" value="1"/>
</dbReference>
<dbReference type="GO" id="GO:0003676">
    <property type="term" value="F:nucleic acid binding"/>
    <property type="evidence" value="ECO:0007669"/>
    <property type="project" value="InterPro"/>
</dbReference>
<dbReference type="Gene3D" id="3.90.1640.30">
    <property type="match status" value="1"/>
</dbReference>
<protein>
    <recommendedName>
        <fullName evidence="2">Single-stranded-DNA-specific exonuclease RecJ</fullName>
    </recommendedName>
</protein>
<dbReference type="InterPro" id="IPR003156">
    <property type="entry name" value="DHHA1_dom"/>
</dbReference>
<dbReference type="NCBIfam" id="TIGR00644">
    <property type="entry name" value="recJ"/>
    <property type="match status" value="1"/>
</dbReference>
<feature type="domain" description="DDH" evidence="6">
    <location>
        <begin position="82"/>
        <end position="222"/>
    </location>
</feature>
<keyword evidence="5 9" id="KW-0269">Exonuclease</keyword>
<feature type="domain" description="RecJ OB" evidence="8">
    <location>
        <begin position="455"/>
        <end position="540"/>
    </location>
</feature>
<dbReference type="PANTHER" id="PTHR30255:SF2">
    <property type="entry name" value="SINGLE-STRANDED-DNA-SPECIFIC EXONUCLEASE RECJ"/>
    <property type="match status" value="1"/>
</dbReference>
<dbReference type="GO" id="GO:0008409">
    <property type="term" value="F:5'-3' exonuclease activity"/>
    <property type="evidence" value="ECO:0007669"/>
    <property type="project" value="InterPro"/>
</dbReference>
<proteinExistence type="inferred from homology"/>
<evidence type="ECO:0000313" key="9">
    <source>
        <dbReference type="EMBL" id="HJA02125.1"/>
    </source>
</evidence>